<gene>
    <name evidence="4" type="ORF">A3844_28495</name>
</gene>
<reference evidence="4 5" key="1">
    <citation type="submission" date="2016-03" db="EMBL/GenBank/DDBJ databases">
        <authorList>
            <person name="Sant'Anna F.H."/>
            <person name="Ambrosini A."/>
            <person name="Souza R."/>
            <person name="Bach E."/>
            <person name="Fernandes G."/>
            <person name="Balsanelli E."/>
            <person name="Baura V.A."/>
            <person name="Souza E.M."/>
            <person name="Passaglia L."/>
        </authorList>
    </citation>
    <scope>NUCLEOTIDE SEQUENCE [LARGE SCALE GENOMIC DNA]</scope>
    <source>
        <strain evidence="4 5">P26E</strain>
    </source>
</reference>
<dbReference type="InterPro" id="IPR000253">
    <property type="entry name" value="FHA_dom"/>
</dbReference>
<sequence length="555" mass="61403">MFGLSRDFVQQDGISMLLSKPGGLRPAELNMIQARMLMNSGIPHHLRLQLREIDLQVTLEYALSRRKMLSHLLKGEKLGLSDFFGLLLQIASGMEEGRLYMLQAEQYLLHEDYIFIDGPLHGGKVYLTYLPMQSAENSVSAGRALTALIMALMASVRELSGDGVQRLLQYCGEEGFTPGGLKELLAELLTEGGGTKWHSDTVRPAPSTLMPDVHVPAVERSIQKRSGSLPGVTLPGEEQRSTDQSFASVAAEPPKPTPWMSGYPRLKLKEEQQQLLADDRDLGSKAAPDTSAYRTYAMLGGVVADAVLWKFLYLNHPKPLWMVVCILATLMLGVFCWLVWSGRLILGGTQADEEAGDEIGAKGRRTPKELDWDFVRNTAVSSNKVDTSRAPVPVRNLEHPIHNDIHTTVTKTEWPERSLAKAPVPTPPLFVEATALLQHDSHSRKEQEQEGGRAIPYLERIQENAGGIPEKIELNRPSFLIGRSPDVAQYVEKSEGVSRVHAEISKSAGGYILKDLDSRNGTLFQGEAMIPYKEYPLTEGAMFTIVKGCYTFRSA</sequence>
<protein>
    <recommendedName>
        <fullName evidence="3">FHA domain-containing protein</fullName>
    </recommendedName>
</protein>
<dbReference type="Pfam" id="PF19909">
    <property type="entry name" value="DUF6382"/>
    <property type="match status" value="1"/>
</dbReference>
<dbReference type="Proteomes" id="UP000186058">
    <property type="component" value="Unassembled WGS sequence"/>
</dbReference>
<keyword evidence="5" id="KW-1185">Reference proteome</keyword>
<dbReference type="CDD" id="cd00060">
    <property type="entry name" value="FHA"/>
    <property type="match status" value="1"/>
</dbReference>
<proteinExistence type="predicted"/>
<dbReference type="PROSITE" id="PS50006">
    <property type="entry name" value="FHA_DOMAIN"/>
    <property type="match status" value="1"/>
</dbReference>
<feature type="region of interest" description="Disordered" evidence="1">
    <location>
        <begin position="226"/>
        <end position="256"/>
    </location>
</feature>
<accession>A0ABX3EIR0</accession>
<feature type="transmembrane region" description="Helical" evidence="2">
    <location>
        <begin position="295"/>
        <end position="314"/>
    </location>
</feature>
<organism evidence="4 5">
    <name type="scientific">Paenibacillus helianthi</name>
    <dbReference type="NCBI Taxonomy" id="1349432"/>
    <lineage>
        <taxon>Bacteria</taxon>
        <taxon>Bacillati</taxon>
        <taxon>Bacillota</taxon>
        <taxon>Bacilli</taxon>
        <taxon>Bacillales</taxon>
        <taxon>Paenibacillaceae</taxon>
        <taxon>Paenibacillus</taxon>
    </lineage>
</organism>
<comment type="caution">
    <text evidence="4">The sequence shown here is derived from an EMBL/GenBank/DDBJ whole genome shotgun (WGS) entry which is preliminary data.</text>
</comment>
<keyword evidence="2" id="KW-1133">Transmembrane helix</keyword>
<feature type="domain" description="FHA" evidence="3">
    <location>
        <begin position="479"/>
        <end position="529"/>
    </location>
</feature>
<name>A0ABX3EIR0_9BACL</name>
<evidence type="ECO:0000256" key="2">
    <source>
        <dbReference type="SAM" id="Phobius"/>
    </source>
</evidence>
<evidence type="ECO:0000256" key="1">
    <source>
        <dbReference type="SAM" id="MobiDB-lite"/>
    </source>
</evidence>
<keyword evidence="2" id="KW-0472">Membrane</keyword>
<evidence type="ECO:0000259" key="3">
    <source>
        <dbReference type="PROSITE" id="PS50006"/>
    </source>
</evidence>
<dbReference type="InterPro" id="IPR008984">
    <property type="entry name" value="SMAD_FHA_dom_sf"/>
</dbReference>
<feature type="transmembrane region" description="Helical" evidence="2">
    <location>
        <begin position="320"/>
        <end position="340"/>
    </location>
</feature>
<dbReference type="RefSeq" id="WP_074109304.1">
    <property type="nucleotide sequence ID" value="NZ_LVWI01000092.1"/>
</dbReference>
<evidence type="ECO:0000313" key="4">
    <source>
        <dbReference type="EMBL" id="OKP79472.1"/>
    </source>
</evidence>
<dbReference type="Pfam" id="PF00498">
    <property type="entry name" value="FHA"/>
    <property type="match status" value="1"/>
</dbReference>
<keyword evidence="2" id="KW-0812">Transmembrane</keyword>
<dbReference type="InterPro" id="IPR045962">
    <property type="entry name" value="DUF6382"/>
</dbReference>
<dbReference type="SMART" id="SM00240">
    <property type="entry name" value="FHA"/>
    <property type="match status" value="1"/>
</dbReference>
<evidence type="ECO:0000313" key="5">
    <source>
        <dbReference type="Proteomes" id="UP000186058"/>
    </source>
</evidence>
<dbReference type="Gene3D" id="2.60.200.20">
    <property type="match status" value="1"/>
</dbReference>
<dbReference type="EMBL" id="LVWI01000092">
    <property type="protein sequence ID" value="OKP79472.1"/>
    <property type="molecule type" value="Genomic_DNA"/>
</dbReference>
<dbReference type="SUPFAM" id="SSF49879">
    <property type="entry name" value="SMAD/FHA domain"/>
    <property type="match status" value="1"/>
</dbReference>